<evidence type="ECO:0000313" key="1">
    <source>
        <dbReference type="EMBL" id="NMX24853.1"/>
    </source>
</evidence>
<sequence>MLAGSQPVAANESHAILAFESNFNAEQTMKRDNLNTSLAISSVMQLDFHQRFWPFLGRVDQDSGGFFGSQPQWQGRG</sequence>
<reference evidence="1" key="1">
    <citation type="submission" date="2020-04" db="EMBL/GenBank/DDBJ databases">
        <authorList>
            <person name="Chakraborty B."/>
            <person name="Walker A.R."/>
            <person name="Burne R.A."/>
        </authorList>
    </citation>
    <scope>NUCLEOTIDE SEQUENCE [LARGE SCALE GENOMIC DNA]</scope>
    <source>
        <strain evidence="1">BCA8</strain>
    </source>
</reference>
<gene>
    <name evidence="1" type="ORF">HGP05_10000</name>
</gene>
<proteinExistence type="predicted"/>
<name>A0A7Y0YS10_STRSA</name>
<protein>
    <submittedName>
        <fullName evidence="1">Uncharacterized protein</fullName>
    </submittedName>
</protein>
<dbReference type="AlphaFoldDB" id="A0A7Y0YS10"/>
<dbReference type="EMBL" id="JABBCN010000005">
    <property type="protein sequence ID" value="NMX24853.1"/>
    <property type="molecule type" value="Genomic_DNA"/>
</dbReference>
<comment type="caution">
    <text evidence="1">The sequence shown here is derived from an EMBL/GenBank/DDBJ whole genome shotgun (WGS) entry which is preliminary data.</text>
</comment>
<accession>A0A7Y0YS10</accession>
<organism evidence="1">
    <name type="scientific">Streptococcus sanguinis</name>
    <dbReference type="NCBI Taxonomy" id="1305"/>
    <lineage>
        <taxon>Bacteria</taxon>
        <taxon>Bacillati</taxon>
        <taxon>Bacillota</taxon>
        <taxon>Bacilli</taxon>
        <taxon>Lactobacillales</taxon>
        <taxon>Streptococcaceae</taxon>
        <taxon>Streptococcus</taxon>
    </lineage>
</organism>